<name>A0ABD6EVA6_9BILA</name>
<comment type="caution">
    <text evidence="2">The sequence shown here is derived from an EMBL/GenBank/DDBJ whole genome shotgun (WGS) entry which is preliminary data.</text>
</comment>
<evidence type="ECO:0000313" key="3">
    <source>
        <dbReference type="Proteomes" id="UP001608902"/>
    </source>
</evidence>
<feature type="region of interest" description="Disordered" evidence="1">
    <location>
        <begin position="96"/>
        <end position="149"/>
    </location>
</feature>
<dbReference type="AlphaFoldDB" id="A0ABD6EVA6"/>
<dbReference type="Proteomes" id="UP001608902">
    <property type="component" value="Unassembled WGS sequence"/>
</dbReference>
<evidence type="ECO:0000256" key="1">
    <source>
        <dbReference type="SAM" id="MobiDB-lite"/>
    </source>
</evidence>
<gene>
    <name evidence="2" type="ORF">AB6A40_008828</name>
</gene>
<evidence type="ECO:0000313" key="2">
    <source>
        <dbReference type="EMBL" id="MFH4982119.1"/>
    </source>
</evidence>
<keyword evidence="3" id="KW-1185">Reference proteome</keyword>
<protein>
    <submittedName>
        <fullName evidence="2">Uncharacterized protein</fullName>
    </submittedName>
</protein>
<feature type="compositionally biased region" description="Polar residues" evidence="1">
    <location>
        <begin position="103"/>
        <end position="135"/>
    </location>
</feature>
<organism evidence="2 3">
    <name type="scientific">Gnathostoma spinigerum</name>
    <dbReference type="NCBI Taxonomy" id="75299"/>
    <lineage>
        <taxon>Eukaryota</taxon>
        <taxon>Metazoa</taxon>
        <taxon>Ecdysozoa</taxon>
        <taxon>Nematoda</taxon>
        <taxon>Chromadorea</taxon>
        <taxon>Rhabditida</taxon>
        <taxon>Spirurina</taxon>
        <taxon>Gnathostomatomorpha</taxon>
        <taxon>Gnathostomatoidea</taxon>
        <taxon>Gnathostomatidae</taxon>
        <taxon>Gnathostoma</taxon>
    </lineage>
</organism>
<sequence>MLSVKKNRDHSSSYSSRSLRNRSVYLYGLNDIIVDLPWLSDRSELLTHTLWLPPYTQSQNWPRLDLPGEWYQNILDNASIWEAESDELEEDDLCTGVERSDMKTSTSQRQSELSEASTAASVTPTQSTGIVTTHPSDPPDRFAFSNTLV</sequence>
<reference evidence="2 3" key="1">
    <citation type="submission" date="2024-08" db="EMBL/GenBank/DDBJ databases">
        <title>Gnathostoma spinigerum genome.</title>
        <authorList>
            <person name="Gonzalez-Bertolin B."/>
            <person name="Monzon S."/>
            <person name="Zaballos A."/>
            <person name="Jimenez P."/>
            <person name="Dekumyoy P."/>
            <person name="Varona S."/>
            <person name="Cuesta I."/>
            <person name="Sumanam S."/>
            <person name="Adisakwattana P."/>
            <person name="Gasser R.B."/>
            <person name="Hernandez-Gonzalez A."/>
            <person name="Young N.D."/>
            <person name="Perteguer M.J."/>
        </authorList>
    </citation>
    <scope>NUCLEOTIDE SEQUENCE [LARGE SCALE GENOMIC DNA]</scope>
    <source>
        <strain evidence="2">AL3</strain>
        <tissue evidence="2">Liver</tissue>
    </source>
</reference>
<dbReference type="EMBL" id="JBGFUD010008529">
    <property type="protein sequence ID" value="MFH4982119.1"/>
    <property type="molecule type" value="Genomic_DNA"/>
</dbReference>
<proteinExistence type="predicted"/>
<accession>A0ABD6EVA6</accession>